<dbReference type="PROSITE" id="PS50181">
    <property type="entry name" value="FBOX"/>
    <property type="match status" value="1"/>
</dbReference>
<feature type="domain" description="F-box" evidence="2">
    <location>
        <begin position="99"/>
        <end position="145"/>
    </location>
</feature>
<dbReference type="RefSeq" id="XP_016214454.1">
    <property type="nucleotide sequence ID" value="XM_016357662.1"/>
</dbReference>
<keyword evidence="4" id="KW-1185">Reference proteome</keyword>
<dbReference type="InterPro" id="IPR036047">
    <property type="entry name" value="F-box-like_dom_sf"/>
</dbReference>
<dbReference type="InParanoid" id="A0A0D2ADP6"/>
<dbReference type="HOGENOM" id="CLU_017507_1_0_1"/>
<dbReference type="OrthoDB" id="3912356at2759"/>
<protein>
    <recommendedName>
        <fullName evidence="2">F-box domain-containing protein</fullName>
    </recommendedName>
</protein>
<evidence type="ECO:0000313" key="4">
    <source>
        <dbReference type="Proteomes" id="UP000053259"/>
    </source>
</evidence>
<dbReference type="AlphaFoldDB" id="A0A0D2ADP6"/>
<feature type="region of interest" description="Disordered" evidence="1">
    <location>
        <begin position="1"/>
        <end position="47"/>
    </location>
</feature>
<organism evidence="3 4">
    <name type="scientific">Verruconis gallopava</name>
    <dbReference type="NCBI Taxonomy" id="253628"/>
    <lineage>
        <taxon>Eukaryota</taxon>
        <taxon>Fungi</taxon>
        <taxon>Dikarya</taxon>
        <taxon>Ascomycota</taxon>
        <taxon>Pezizomycotina</taxon>
        <taxon>Dothideomycetes</taxon>
        <taxon>Pleosporomycetidae</taxon>
        <taxon>Venturiales</taxon>
        <taxon>Sympoventuriaceae</taxon>
        <taxon>Verruconis</taxon>
    </lineage>
</organism>
<gene>
    <name evidence="3" type="ORF">PV09_04334</name>
</gene>
<dbReference type="VEuPathDB" id="FungiDB:PV09_04334"/>
<dbReference type="Proteomes" id="UP000053259">
    <property type="component" value="Unassembled WGS sequence"/>
</dbReference>
<dbReference type="STRING" id="253628.A0A0D2ADP6"/>
<dbReference type="GeneID" id="27312307"/>
<dbReference type="InterPro" id="IPR001810">
    <property type="entry name" value="F-box_dom"/>
</dbReference>
<sequence length="473" mass="54079">MKLRKKRLPPVQPPQVERRASEPSQAHPSNRMNRRATAPSIDSQTGERIYSFDSETSTLVGEPRPYDIGELMHSLTRDRSIEDLAELYMSQNEYRNPGEFSIASLPASLWERIASFLSLADSASLALANSILRARLDGDTLWRKLNNPANKVARLDFLFRLDKYMPLHLLCTPCATFHQRIRMGREQYKADFVANPLYLCPKVYDTWLPRMRLTYGRELPFSFIQLATRQRNFGSLHGIPASSLDRRWKCSASEWSHATRFVVVKGNLLMRVISQCIAPPNMMDTERRMLLLDRMDYNPYFSVCAHWKSGELMKVCKCAVSHIPEPPERIRDQLKQGRGPSINARNRNFAVSQCENCRDIRRCPQCPTEYLIQIKLVEDTGPTGRPSFKHALQITRWSDLGNGSSPMLSSEWASCCGFDPDGVGKFDSFAAVGNRTLSGKFEAETNNHLFLKRVVSLDPGRGKPKPFRFEEWI</sequence>
<evidence type="ECO:0000259" key="2">
    <source>
        <dbReference type="PROSITE" id="PS50181"/>
    </source>
</evidence>
<accession>A0A0D2ADP6</accession>
<name>A0A0D2ADP6_9PEZI</name>
<proteinExistence type="predicted"/>
<evidence type="ECO:0000313" key="3">
    <source>
        <dbReference type="EMBL" id="KIW04585.1"/>
    </source>
</evidence>
<dbReference type="EMBL" id="KN847540">
    <property type="protein sequence ID" value="KIW04585.1"/>
    <property type="molecule type" value="Genomic_DNA"/>
</dbReference>
<feature type="compositionally biased region" description="Polar residues" evidence="1">
    <location>
        <begin position="22"/>
        <end position="31"/>
    </location>
</feature>
<dbReference type="SUPFAM" id="SSF81383">
    <property type="entry name" value="F-box domain"/>
    <property type="match status" value="1"/>
</dbReference>
<evidence type="ECO:0000256" key="1">
    <source>
        <dbReference type="SAM" id="MobiDB-lite"/>
    </source>
</evidence>
<reference evidence="3 4" key="1">
    <citation type="submission" date="2015-01" db="EMBL/GenBank/DDBJ databases">
        <title>The Genome Sequence of Ochroconis gallopava CBS43764.</title>
        <authorList>
            <consortium name="The Broad Institute Genomics Platform"/>
            <person name="Cuomo C."/>
            <person name="de Hoog S."/>
            <person name="Gorbushina A."/>
            <person name="Stielow B."/>
            <person name="Teixiera M."/>
            <person name="Abouelleil A."/>
            <person name="Chapman S.B."/>
            <person name="Priest M."/>
            <person name="Young S.K."/>
            <person name="Wortman J."/>
            <person name="Nusbaum C."/>
            <person name="Birren B."/>
        </authorList>
    </citation>
    <scope>NUCLEOTIDE SEQUENCE [LARGE SCALE GENOMIC DNA]</scope>
    <source>
        <strain evidence="3 4">CBS 43764</strain>
    </source>
</reference>